<dbReference type="Pfam" id="PF08501">
    <property type="entry name" value="Shikimate_dh_N"/>
    <property type="match status" value="1"/>
</dbReference>
<dbReference type="SUPFAM" id="SSF51735">
    <property type="entry name" value="NAD(P)-binding Rossmann-fold domains"/>
    <property type="match status" value="1"/>
</dbReference>
<sequence length="317" mass="35442">MASNSPILEKSNFEELRTKKFTFRLFGLHIGHSKSPLLQNYLFEKLGLSWRYELYESSDIDAFKKVLQGEDCIGSAVTMPNKVVMAEHVDFVDNDAKAVGAINTIYTRKEKDTGKTLYIGTNTDTYGIRDSFLYNAPEVVKKSRDSNNPGLVYGGGGACRSAVYALNEFLGCSKVYVINRFAEEVEAVREGMVKGGFKGEIIHVSSPEQAVSLEKPSMIVCTVPDFAPSTEEEKTARATLEVFIGSQERGAVLEMCYHPKPLTRLYNEFKASNWQVIGGMEAMIYQGFAQQSLWTGYSLDEMPVKDVIEYVYKNANN</sequence>
<reference evidence="2 3" key="1">
    <citation type="journal article" date="2004" name="Nature">
        <title>Genome evolution in yeasts.</title>
        <authorList>
            <consortium name="Genolevures"/>
            <person name="Dujon B."/>
            <person name="Sherman D."/>
            <person name="Fischer G."/>
            <person name="Durrens P."/>
            <person name="Casaregola S."/>
            <person name="Lafontaine I."/>
            <person name="de Montigny J."/>
            <person name="Marck C."/>
            <person name="Neuveglise C."/>
            <person name="Talla E."/>
            <person name="Goffard N."/>
            <person name="Frangeul L."/>
            <person name="Aigle M."/>
            <person name="Anthouard V."/>
            <person name="Babour A."/>
            <person name="Barbe V."/>
            <person name="Barnay S."/>
            <person name="Blanchin S."/>
            <person name="Beckerich J.M."/>
            <person name="Beyne E."/>
            <person name="Bleykasten C."/>
            <person name="Boisrame A."/>
            <person name="Boyer J."/>
            <person name="Cattolico L."/>
            <person name="Confanioleri F."/>
            <person name="de Daruvar A."/>
            <person name="Despons L."/>
            <person name="Fabre E."/>
            <person name="Fairhead C."/>
            <person name="Ferry-Dumazet H."/>
            <person name="Groppi A."/>
            <person name="Hantraye F."/>
            <person name="Hennequin C."/>
            <person name="Jauniaux N."/>
            <person name="Joyet P."/>
            <person name="Kachouri R."/>
            <person name="Kerrest A."/>
            <person name="Koszul R."/>
            <person name="Lemaire M."/>
            <person name="Lesur I."/>
            <person name="Ma L."/>
            <person name="Muller H."/>
            <person name="Nicaud J.M."/>
            <person name="Nikolski M."/>
            <person name="Oztas S."/>
            <person name="Ozier-Kalogeropoulos O."/>
            <person name="Pellenz S."/>
            <person name="Potier S."/>
            <person name="Richard G.F."/>
            <person name="Straub M.L."/>
            <person name="Suleau A."/>
            <person name="Swennene D."/>
            <person name="Tekaia F."/>
            <person name="Wesolowski-Louvel M."/>
            <person name="Westhof E."/>
            <person name="Wirth B."/>
            <person name="Zeniou-Meyer M."/>
            <person name="Zivanovic I."/>
            <person name="Bolotin-Fukuhara M."/>
            <person name="Thierry A."/>
            <person name="Bouchier C."/>
            <person name="Caudron B."/>
            <person name="Scarpelli C."/>
            <person name="Gaillardin C."/>
            <person name="Weissenbach J."/>
            <person name="Wincker P."/>
            <person name="Souciet J.L."/>
        </authorList>
    </citation>
    <scope>NUCLEOTIDE SEQUENCE [LARGE SCALE GENOMIC DNA]</scope>
    <source>
        <strain evidence="3">ATCC 36239 / CBS 767 / BCRC 21394 / JCM 1990 / NBRC 0083 / IGC 2968</strain>
    </source>
</reference>
<name>Q6BVC8_DEBHA</name>
<dbReference type="OrthoDB" id="204377at2759"/>
<proteinExistence type="predicted"/>
<evidence type="ECO:0000313" key="2">
    <source>
        <dbReference type="EMBL" id="CAG85886.2"/>
    </source>
</evidence>
<organism evidence="2 3">
    <name type="scientific">Debaryomyces hansenii (strain ATCC 36239 / CBS 767 / BCRC 21394 / JCM 1990 / NBRC 0083 / IGC 2968)</name>
    <name type="common">Yeast</name>
    <name type="synonym">Torulaspora hansenii</name>
    <dbReference type="NCBI Taxonomy" id="284592"/>
    <lineage>
        <taxon>Eukaryota</taxon>
        <taxon>Fungi</taxon>
        <taxon>Dikarya</taxon>
        <taxon>Ascomycota</taxon>
        <taxon>Saccharomycotina</taxon>
        <taxon>Pichiomycetes</taxon>
        <taxon>Debaryomycetaceae</taxon>
        <taxon>Debaryomyces</taxon>
    </lineage>
</organism>
<dbReference type="PANTHER" id="PTHR21089:SF1">
    <property type="entry name" value="BIFUNCTIONAL 3-DEHYDROQUINATE DEHYDRATASE_SHIKIMATE DEHYDROGENASE, CHLOROPLASTIC"/>
    <property type="match status" value="1"/>
</dbReference>
<dbReference type="InterPro" id="IPR046346">
    <property type="entry name" value="Aminoacid_DH-like_N_sf"/>
</dbReference>
<dbReference type="EMBL" id="CR382135">
    <property type="protein sequence ID" value="CAG85886.2"/>
    <property type="molecule type" value="Genomic_DNA"/>
</dbReference>
<dbReference type="Gene3D" id="3.40.50.10860">
    <property type="entry name" value="Leucine Dehydrogenase, chain A, domain 1"/>
    <property type="match status" value="1"/>
</dbReference>
<dbReference type="eggNOG" id="KOG0692">
    <property type="taxonomic scope" value="Eukaryota"/>
</dbReference>
<dbReference type="InParanoid" id="Q6BVC8"/>
<protein>
    <submittedName>
        <fullName evidence="2">DEHA2C03674p</fullName>
    </submittedName>
</protein>
<dbReference type="KEGG" id="dha:DEHA2C03674g"/>
<dbReference type="GO" id="GO:0009423">
    <property type="term" value="P:chorismate biosynthetic process"/>
    <property type="evidence" value="ECO:0007669"/>
    <property type="project" value="TreeGrafter"/>
</dbReference>
<dbReference type="HOGENOM" id="CLU_044063_1_0_1"/>
<dbReference type="Proteomes" id="UP000000599">
    <property type="component" value="Chromosome C"/>
</dbReference>
<dbReference type="GO" id="GO:0004764">
    <property type="term" value="F:shikimate 3-dehydrogenase (NADP+) activity"/>
    <property type="evidence" value="ECO:0007669"/>
    <property type="project" value="InterPro"/>
</dbReference>
<dbReference type="AlphaFoldDB" id="Q6BVC8"/>
<dbReference type="SUPFAM" id="SSF53223">
    <property type="entry name" value="Aminoacid dehydrogenase-like, N-terminal domain"/>
    <property type="match status" value="1"/>
</dbReference>
<dbReference type="InterPro" id="IPR036291">
    <property type="entry name" value="NAD(P)-bd_dom_sf"/>
</dbReference>
<evidence type="ECO:0000259" key="1">
    <source>
        <dbReference type="Pfam" id="PF08501"/>
    </source>
</evidence>
<dbReference type="VEuPathDB" id="FungiDB:DEHA2C03674g"/>
<dbReference type="GeneID" id="2900514"/>
<dbReference type="CDD" id="cd01065">
    <property type="entry name" value="NAD_bind_Shikimate_DH"/>
    <property type="match status" value="1"/>
</dbReference>
<accession>Q6BVC8</accession>
<feature type="domain" description="Shikimate dehydrogenase substrate binding N-terminal" evidence="1">
    <location>
        <begin position="25"/>
        <end position="105"/>
    </location>
</feature>
<dbReference type="GO" id="GO:0019632">
    <property type="term" value="P:shikimate metabolic process"/>
    <property type="evidence" value="ECO:0007669"/>
    <property type="project" value="TreeGrafter"/>
</dbReference>
<dbReference type="OMA" id="AIYVMRR"/>
<evidence type="ECO:0000313" key="3">
    <source>
        <dbReference type="Proteomes" id="UP000000599"/>
    </source>
</evidence>
<dbReference type="Gene3D" id="3.40.50.720">
    <property type="entry name" value="NAD(P)-binding Rossmann-like Domain"/>
    <property type="match status" value="1"/>
</dbReference>
<dbReference type="STRING" id="284592.Q6BVC8"/>
<keyword evidence="3" id="KW-1185">Reference proteome</keyword>
<dbReference type="RefSeq" id="XP_457841.2">
    <property type="nucleotide sequence ID" value="XM_457841.1"/>
</dbReference>
<dbReference type="InterPro" id="IPR013708">
    <property type="entry name" value="Shikimate_DH-bd_N"/>
</dbReference>
<gene>
    <name evidence="2" type="ordered locus">DEHA2C03674g</name>
</gene>
<dbReference type="PANTHER" id="PTHR21089">
    <property type="entry name" value="SHIKIMATE DEHYDROGENASE"/>
    <property type="match status" value="1"/>
</dbReference>
<dbReference type="InterPro" id="IPR022893">
    <property type="entry name" value="Shikimate_DH_fam"/>
</dbReference>